<proteinExistence type="predicted"/>
<protein>
    <submittedName>
        <fullName evidence="2">Uncharacterized protein</fullName>
    </submittedName>
</protein>
<feature type="compositionally biased region" description="Low complexity" evidence="1">
    <location>
        <begin position="10"/>
        <end position="24"/>
    </location>
</feature>
<accession>A0A1Y2DNJ3</accession>
<gene>
    <name evidence="2" type="ORF">BCR38DRAFT_487771</name>
</gene>
<feature type="region of interest" description="Disordered" evidence="1">
    <location>
        <begin position="757"/>
        <end position="793"/>
    </location>
</feature>
<dbReference type="EMBL" id="MCFJ01000011">
    <property type="protein sequence ID" value="ORY60706.1"/>
    <property type="molecule type" value="Genomic_DNA"/>
</dbReference>
<feature type="compositionally biased region" description="Polar residues" evidence="1">
    <location>
        <begin position="143"/>
        <end position="152"/>
    </location>
</feature>
<feature type="region of interest" description="Disordered" evidence="1">
    <location>
        <begin position="1"/>
        <end position="89"/>
    </location>
</feature>
<evidence type="ECO:0000313" key="2">
    <source>
        <dbReference type="EMBL" id="ORY60706.1"/>
    </source>
</evidence>
<reference evidence="2 3" key="1">
    <citation type="submission" date="2016-07" db="EMBL/GenBank/DDBJ databases">
        <title>Pervasive Adenine N6-methylation of Active Genes in Fungi.</title>
        <authorList>
            <consortium name="DOE Joint Genome Institute"/>
            <person name="Mondo S.J."/>
            <person name="Dannebaum R.O."/>
            <person name="Kuo R.C."/>
            <person name="Labutti K."/>
            <person name="Haridas S."/>
            <person name="Kuo A."/>
            <person name="Salamov A."/>
            <person name="Ahrendt S.R."/>
            <person name="Lipzen A."/>
            <person name="Sullivan W."/>
            <person name="Andreopoulos W.B."/>
            <person name="Clum A."/>
            <person name="Lindquist E."/>
            <person name="Daum C."/>
            <person name="Ramamoorthy G.K."/>
            <person name="Gryganskyi A."/>
            <person name="Culley D."/>
            <person name="Magnuson J.K."/>
            <person name="James T.Y."/>
            <person name="O'Malley M.A."/>
            <person name="Stajich J.E."/>
            <person name="Spatafora J.W."/>
            <person name="Visel A."/>
            <person name="Grigoriev I.V."/>
        </authorList>
    </citation>
    <scope>NUCLEOTIDE SEQUENCE [LARGE SCALE GENOMIC DNA]</scope>
    <source>
        <strain evidence="2 3">CBS 129021</strain>
    </source>
</reference>
<organism evidence="2 3">
    <name type="scientific">Pseudomassariella vexata</name>
    <dbReference type="NCBI Taxonomy" id="1141098"/>
    <lineage>
        <taxon>Eukaryota</taxon>
        <taxon>Fungi</taxon>
        <taxon>Dikarya</taxon>
        <taxon>Ascomycota</taxon>
        <taxon>Pezizomycotina</taxon>
        <taxon>Sordariomycetes</taxon>
        <taxon>Xylariomycetidae</taxon>
        <taxon>Amphisphaeriales</taxon>
        <taxon>Pseudomassariaceae</taxon>
        <taxon>Pseudomassariella</taxon>
    </lineage>
</organism>
<evidence type="ECO:0000313" key="3">
    <source>
        <dbReference type="Proteomes" id="UP000193689"/>
    </source>
</evidence>
<dbReference type="AlphaFoldDB" id="A0A1Y2DNJ3"/>
<dbReference type="Proteomes" id="UP000193689">
    <property type="component" value="Unassembled WGS sequence"/>
</dbReference>
<name>A0A1Y2DNJ3_9PEZI</name>
<comment type="caution">
    <text evidence="2">The sequence shown here is derived from an EMBL/GenBank/DDBJ whole genome shotgun (WGS) entry which is preliminary data.</text>
</comment>
<dbReference type="RefSeq" id="XP_040712933.1">
    <property type="nucleotide sequence ID" value="XM_040864194.1"/>
</dbReference>
<sequence>MSLLQQKTNSSTSTSGTGETSGTGAHRSPSEGSNASSPRKWAFGAGWKSSRRSHDKNSSKQPSLTLEPRDFPGSLSSPDLNPASSSEANYQTLRECVQKLRSAPAGASHVDAAFKEYSKIKHRPTVLCKALLRPRSRGRESSVLLSPLSNPDSARESSFDTPSLNACDTRASFSSRSLTELGVVSSHVPEQYLAAVRDWRHCLESLLESLKTSLLETYKEYEPNLTPTMIEQLFNDKSFRKVAIQQMRNASIFKLLSAHPDFFLKYDIRFRNYDKIKLELVEIRHLLQAGESGISPDRTIEEIAISPRGDVILEFANSVSESYPVFRFRVLSHMLAETGSPYFVRMFNDSRNPSTEILPGGLPPQPSRYICRDGSEVKLYRMPQLELNTEKSIEILMHAAHNHHRHEEVPREIEFSKFVAIAEVCMRYQCTSPLELVVEHCWLPQWIHKASDGMPDGLLLISYAFGLRRLFTRLSKSAILNIADEKDLQSKLWPQKIKDTIWAVRQAKIEQVTACCSSMLQEYLHPPSPTTTQSTSGSEASFVAGVVPTAAPRCPKGSHFCDAASLGWLMMVFAELQLLPHIMHSVATSHLPPLPQRSLNQVVDCLRVVASPPHPQAHRGVCDFAPAFRGAINDIYNSVVGLTLFDVSGKHGWALSMHKIELPQPVPKTDALVPDQGAARRGKEEVALRIMCELDTLEDLQTASMIDKCFHETYQRNQVALMKALLRRTSNTEPRAWAAVRGDTYRTAADAERILWPEGEASSSTPPAHTSTSPNGTAVNRVPTEKFRATDVSLQKTVEDKSLLSAENKHLRETYERKIGHLAQQDEHDHP</sequence>
<feature type="compositionally biased region" description="Low complexity" evidence="1">
    <location>
        <begin position="761"/>
        <end position="774"/>
    </location>
</feature>
<dbReference type="STRING" id="1141098.A0A1Y2DNJ3"/>
<feature type="region of interest" description="Disordered" evidence="1">
    <location>
        <begin position="140"/>
        <end position="162"/>
    </location>
</feature>
<dbReference type="InParanoid" id="A0A1Y2DNJ3"/>
<evidence type="ECO:0000256" key="1">
    <source>
        <dbReference type="SAM" id="MobiDB-lite"/>
    </source>
</evidence>
<keyword evidence="3" id="KW-1185">Reference proteome</keyword>
<dbReference type="GeneID" id="63780406"/>
<feature type="compositionally biased region" description="Polar residues" evidence="1">
    <location>
        <begin position="74"/>
        <end position="89"/>
    </location>
</feature>
<dbReference type="OrthoDB" id="5376710at2759"/>